<dbReference type="PROSITE" id="PS00022">
    <property type="entry name" value="EGF_1"/>
    <property type="match status" value="1"/>
</dbReference>
<dbReference type="PROSITE" id="PS00135">
    <property type="entry name" value="TRYPSIN_SER"/>
    <property type="match status" value="1"/>
</dbReference>
<keyword evidence="14" id="KW-0720">Serine protease</keyword>
<keyword evidence="10" id="KW-0732">Signal</keyword>
<keyword evidence="13" id="KW-0256">Endoplasmic reticulum</keyword>
<accession>A0A556V419</accession>
<evidence type="ECO:0000256" key="9">
    <source>
        <dbReference type="ARBA" id="ARBA00022696"/>
    </source>
</evidence>
<keyword evidence="33" id="KW-1185">Reference proteome</keyword>
<dbReference type="InterPro" id="IPR033116">
    <property type="entry name" value="TRYPSIN_SER"/>
</dbReference>
<comment type="caution">
    <text evidence="27">Lacks conserved residue(s) required for the propagation of feature annotation.</text>
</comment>
<dbReference type="InterPro" id="IPR017857">
    <property type="entry name" value="Coagulation_fac-like_Gla_dom"/>
</dbReference>
<dbReference type="InterPro" id="IPR000742">
    <property type="entry name" value="EGF"/>
</dbReference>
<dbReference type="SUPFAM" id="SSF57196">
    <property type="entry name" value="EGF/Laminin"/>
    <property type="match status" value="1"/>
</dbReference>
<evidence type="ECO:0000256" key="22">
    <source>
        <dbReference type="ARBA" id="ARBA00038995"/>
    </source>
</evidence>
<dbReference type="InterPro" id="IPR050442">
    <property type="entry name" value="Peptidase_S1_coag_factors"/>
</dbReference>
<comment type="catalytic activity">
    <reaction evidence="20">
        <text>Degradation of blood coagulation factors Va and VIIIa.</text>
        <dbReference type="EC" id="3.4.21.69"/>
    </reaction>
</comment>
<evidence type="ECO:0000256" key="1">
    <source>
        <dbReference type="ARBA" id="ARBA00004240"/>
    </source>
</evidence>
<dbReference type="PROSITE" id="PS00011">
    <property type="entry name" value="GLA_1"/>
    <property type="match status" value="1"/>
</dbReference>
<dbReference type="SMART" id="SM00020">
    <property type="entry name" value="Tryp_SPc"/>
    <property type="match status" value="1"/>
</dbReference>
<dbReference type="PRINTS" id="PR00001">
    <property type="entry name" value="GLABLOOD"/>
</dbReference>
<dbReference type="Pfam" id="PF00089">
    <property type="entry name" value="Trypsin"/>
    <property type="match status" value="1"/>
</dbReference>
<dbReference type="GO" id="GO:0007596">
    <property type="term" value="P:blood coagulation"/>
    <property type="evidence" value="ECO:0007669"/>
    <property type="project" value="UniProtKB-KW"/>
</dbReference>
<dbReference type="FunFam" id="4.10.740.10:FF:000001">
    <property type="entry name" value="vitamin K-dependent protein S"/>
    <property type="match status" value="1"/>
</dbReference>
<evidence type="ECO:0000256" key="10">
    <source>
        <dbReference type="ARBA" id="ARBA00022729"/>
    </source>
</evidence>
<dbReference type="Pfam" id="PF00594">
    <property type="entry name" value="Gla"/>
    <property type="match status" value="1"/>
</dbReference>
<evidence type="ECO:0000256" key="19">
    <source>
        <dbReference type="ARBA" id="ARBA00023180"/>
    </source>
</evidence>
<feature type="domain" description="Peptidase S1" evidence="30">
    <location>
        <begin position="130"/>
        <end position="338"/>
    </location>
</feature>
<evidence type="ECO:0000256" key="6">
    <source>
        <dbReference type="ARBA" id="ARBA00022536"/>
    </source>
</evidence>
<feature type="disulfide bond" evidence="27">
    <location>
        <begin position="78"/>
        <end position="87"/>
    </location>
</feature>
<dbReference type="InterPro" id="IPR018097">
    <property type="entry name" value="EGF_Ca-bd_CS"/>
</dbReference>
<dbReference type="Gene3D" id="2.40.10.10">
    <property type="entry name" value="Trypsin-like serine proteases"/>
    <property type="match status" value="2"/>
</dbReference>
<dbReference type="CDD" id="cd00190">
    <property type="entry name" value="Tryp_SPc"/>
    <property type="match status" value="1"/>
</dbReference>
<dbReference type="InterPro" id="IPR000152">
    <property type="entry name" value="EGF-type_Asp/Asn_hydroxyl_site"/>
</dbReference>
<dbReference type="OrthoDB" id="9028152at2759"/>
<dbReference type="Gene3D" id="4.10.740.10">
    <property type="entry name" value="Coagulation Factor IX"/>
    <property type="match status" value="1"/>
</dbReference>
<gene>
    <name evidence="32" type="ORF">Baya_12602</name>
</gene>
<evidence type="ECO:0000256" key="16">
    <source>
        <dbReference type="ARBA" id="ARBA00023034"/>
    </source>
</evidence>
<dbReference type="InterPro" id="IPR001881">
    <property type="entry name" value="EGF-like_Ca-bd_dom"/>
</dbReference>
<feature type="domain" description="EGF-like" evidence="29">
    <location>
        <begin position="53"/>
        <end position="88"/>
    </location>
</feature>
<dbReference type="GO" id="GO:0004252">
    <property type="term" value="F:serine-type endopeptidase activity"/>
    <property type="evidence" value="ECO:0007669"/>
    <property type="project" value="UniProtKB-EC"/>
</dbReference>
<dbReference type="FunFam" id="2.40.10.10:FF:000011">
    <property type="entry name" value="Coagulation factor X"/>
    <property type="match status" value="1"/>
</dbReference>
<comment type="subcellular location">
    <subcellularLocation>
        <location evidence="1">Endoplasmic reticulum</location>
    </subcellularLocation>
    <subcellularLocation>
        <location evidence="2">Golgi apparatus</location>
    </subcellularLocation>
    <subcellularLocation>
        <location evidence="3">Secreted</location>
    </subcellularLocation>
</comment>
<keyword evidence="9" id="KW-0356">Hemostasis</keyword>
<evidence type="ECO:0000256" key="3">
    <source>
        <dbReference type="ARBA" id="ARBA00004613"/>
    </source>
</evidence>
<evidence type="ECO:0000256" key="25">
    <source>
        <dbReference type="ARBA" id="ARBA00042403"/>
    </source>
</evidence>
<dbReference type="GO" id="GO:0005794">
    <property type="term" value="C:Golgi apparatus"/>
    <property type="evidence" value="ECO:0007669"/>
    <property type="project" value="UniProtKB-SubCell"/>
</dbReference>
<dbReference type="GO" id="GO:0005509">
    <property type="term" value="F:calcium ion binding"/>
    <property type="evidence" value="ECO:0007669"/>
    <property type="project" value="InterPro"/>
</dbReference>
<dbReference type="SUPFAM" id="SSF50494">
    <property type="entry name" value="Trypsin-like serine proteases"/>
    <property type="match status" value="1"/>
</dbReference>
<dbReference type="PANTHER" id="PTHR24278">
    <property type="entry name" value="COAGULATION FACTOR"/>
    <property type="match status" value="1"/>
</dbReference>
<dbReference type="Gene3D" id="2.10.25.10">
    <property type="entry name" value="Laminin"/>
    <property type="match status" value="2"/>
</dbReference>
<sequence>MLLRSRRANSFLEELKAASLERECIEEQCDFEEAREIHQTREATLRFWTVYTDGNQCIPNACENGVCVDQFQKYICSCYPGFEGKHCHLVSSYTNCSVDNGGCDHNCHETRDQTGRYCSCLNGYMLHEDSKQCVPKNQQSCGQILIAKSSYKTKPIEGDYKRFEFEISEITIAVKKIVPHPEYNRVTANNDIALLRMESSVSFSTYILPACLPSQDLAERVLHLNGTMTVVTGWGRDKEGTVPYSSDLKHIKVPLMEQSRCAQHMVNNLTENMLCAGSIGSITDACKGDSGGPMMTLYRNTWFLIGLVSWGEGCGHTDKLGIYTKVSNYLEWIDSVKKQTL</sequence>
<keyword evidence="4" id="KW-0301">Gamma-carboxyglutamic acid</keyword>
<dbReference type="InterPro" id="IPR043504">
    <property type="entry name" value="Peptidase_S1_PA_chymotrypsin"/>
</dbReference>
<dbReference type="Pfam" id="PF14670">
    <property type="entry name" value="FXa_inhibition"/>
    <property type="match status" value="1"/>
</dbReference>
<protein>
    <recommendedName>
        <fullName evidence="23">Vitamin K-dependent protein C</fullName>
        <ecNumber evidence="22">3.4.21.69</ecNumber>
    </recommendedName>
    <alternativeName>
        <fullName evidence="26">Anticoagulant protein C</fullName>
    </alternativeName>
    <alternativeName>
        <fullName evidence="24">Autoprothrombin IIA</fullName>
    </alternativeName>
    <alternativeName>
        <fullName evidence="25">Blood coagulation factor XIV</fullName>
    </alternativeName>
</protein>
<dbReference type="Proteomes" id="UP000319801">
    <property type="component" value="Unassembled WGS sequence"/>
</dbReference>
<dbReference type="InterPro" id="IPR001254">
    <property type="entry name" value="Trypsin_dom"/>
</dbReference>
<dbReference type="SMART" id="SM00181">
    <property type="entry name" value="EGF"/>
    <property type="match status" value="2"/>
</dbReference>
<dbReference type="InterPro" id="IPR009003">
    <property type="entry name" value="Peptidase_S1_PA"/>
</dbReference>
<dbReference type="SUPFAM" id="SSF57630">
    <property type="entry name" value="GLA-domain"/>
    <property type="match status" value="1"/>
</dbReference>
<dbReference type="GO" id="GO:0006508">
    <property type="term" value="P:proteolysis"/>
    <property type="evidence" value="ECO:0007669"/>
    <property type="project" value="UniProtKB-KW"/>
</dbReference>
<dbReference type="PROSITE" id="PS50026">
    <property type="entry name" value="EGF_3"/>
    <property type="match status" value="1"/>
</dbReference>
<dbReference type="InterPro" id="IPR035972">
    <property type="entry name" value="GLA-like_dom_SF"/>
</dbReference>
<evidence type="ECO:0000256" key="24">
    <source>
        <dbReference type="ARBA" id="ARBA00041306"/>
    </source>
</evidence>
<dbReference type="PANTHER" id="PTHR24278:SF0">
    <property type="entry name" value="VITAMIN K-DEPENDENT PROTEIN C"/>
    <property type="match status" value="1"/>
</dbReference>
<evidence type="ECO:0000259" key="31">
    <source>
        <dbReference type="PROSITE" id="PS50998"/>
    </source>
</evidence>
<evidence type="ECO:0000256" key="2">
    <source>
        <dbReference type="ARBA" id="ARBA00004555"/>
    </source>
</evidence>
<dbReference type="CDD" id="cd00054">
    <property type="entry name" value="EGF_CA"/>
    <property type="match status" value="1"/>
</dbReference>
<keyword evidence="12" id="KW-0378">Hydrolase</keyword>
<evidence type="ECO:0000256" key="17">
    <source>
        <dbReference type="ARBA" id="ARBA00023084"/>
    </source>
</evidence>
<dbReference type="PROSITE" id="PS50998">
    <property type="entry name" value="GLA_2"/>
    <property type="match status" value="1"/>
</dbReference>
<evidence type="ECO:0000256" key="23">
    <source>
        <dbReference type="ARBA" id="ARBA00040219"/>
    </source>
</evidence>
<evidence type="ECO:0000256" key="21">
    <source>
        <dbReference type="ARBA" id="ARBA00037553"/>
    </source>
</evidence>
<evidence type="ECO:0000256" key="27">
    <source>
        <dbReference type="PROSITE-ProRule" id="PRU00076"/>
    </source>
</evidence>
<evidence type="ECO:0000256" key="26">
    <source>
        <dbReference type="ARBA" id="ARBA00042906"/>
    </source>
</evidence>
<evidence type="ECO:0000256" key="13">
    <source>
        <dbReference type="ARBA" id="ARBA00022824"/>
    </source>
</evidence>
<evidence type="ECO:0000256" key="8">
    <source>
        <dbReference type="ARBA" id="ARBA00022685"/>
    </source>
</evidence>
<dbReference type="GO" id="GO:0005615">
    <property type="term" value="C:extracellular space"/>
    <property type="evidence" value="ECO:0007669"/>
    <property type="project" value="TreeGrafter"/>
</dbReference>
<dbReference type="GO" id="GO:0005783">
    <property type="term" value="C:endoplasmic reticulum"/>
    <property type="evidence" value="ECO:0007669"/>
    <property type="project" value="UniProtKB-SubCell"/>
</dbReference>
<dbReference type="EMBL" id="VCAZ01000110">
    <property type="protein sequence ID" value="TST47759.1"/>
    <property type="molecule type" value="Genomic_DNA"/>
</dbReference>
<dbReference type="InterPro" id="IPR000294">
    <property type="entry name" value="GLA_domain"/>
</dbReference>
<keyword evidence="5" id="KW-0964">Secreted</keyword>
<evidence type="ECO:0000256" key="11">
    <source>
        <dbReference type="ARBA" id="ARBA00022737"/>
    </source>
</evidence>
<name>A0A556V419_BAGYA</name>
<organism evidence="32 33">
    <name type="scientific">Bagarius yarrelli</name>
    <name type="common">Goonch</name>
    <name type="synonym">Bagrus yarrelli</name>
    <dbReference type="NCBI Taxonomy" id="175774"/>
    <lineage>
        <taxon>Eukaryota</taxon>
        <taxon>Metazoa</taxon>
        <taxon>Chordata</taxon>
        <taxon>Craniata</taxon>
        <taxon>Vertebrata</taxon>
        <taxon>Euteleostomi</taxon>
        <taxon>Actinopterygii</taxon>
        <taxon>Neopterygii</taxon>
        <taxon>Teleostei</taxon>
        <taxon>Ostariophysi</taxon>
        <taxon>Siluriformes</taxon>
        <taxon>Sisoridae</taxon>
        <taxon>Sisorinae</taxon>
        <taxon>Bagarius</taxon>
    </lineage>
</organism>
<evidence type="ECO:0000259" key="29">
    <source>
        <dbReference type="PROSITE" id="PS50026"/>
    </source>
</evidence>
<dbReference type="PROSITE" id="PS50240">
    <property type="entry name" value="TRYPSIN_DOM"/>
    <property type="match status" value="1"/>
</dbReference>
<keyword evidence="17" id="KW-0094">Blood coagulation</keyword>
<evidence type="ECO:0000256" key="12">
    <source>
        <dbReference type="ARBA" id="ARBA00022801"/>
    </source>
</evidence>
<keyword evidence="6 27" id="KW-0245">EGF-like domain</keyword>
<keyword evidence="18 27" id="KW-1015">Disulfide bond</keyword>
<keyword evidence="28" id="KW-0175">Coiled coil</keyword>
<dbReference type="SMART" id="SM00179">
    <property type="entry name" value="EGF_CA"/>
    <property type="match status" value="1"/>
</dbReference>
<evidence type="ECO:0000256" key="5">
    <source>
        <dbReference type="ARBA" id="ARBA00022525"/>
    </source>
</evidence>
<dbReference type="AlphaFoldDB" id="A0A556V419"/>
<dbReference type="InterPro" id="IPR001314">
    <property type="entry name" value="Peptidase_S1A"/>
</dbReference>
<evidence type="ECO:0000256" key="4">
    <source>
        <dbReference type="ARBA" id="ARBA00022479"/>
    </source>
</evidence>
<dbReference type="PRINTS" id="PR00722">
    <property type="entry name" value="CHYMOTRYPSIN"/>
</dbReference>
<dbReference type="PROSITE" id="PS01186">
    <property type="entry name" value="EGF_2"/>
    <property type="match status" value="1"/>
</dbReference>
<evidence type="ECO:0000256" key="28">
    <source>
        <dbReference type="SAM" id="Coils"/>
    </source>
</evidence>
<evidence type="ECO:0000313" key="32">
    <source>
        <dbReference type="EMBL" id="TST47759.1"/>
    </source>
</evidence>
<evidence type="ECO:0000256" key="18">
    <source>
        <dbReference type="ARBA" id="ARBA00023157"/>
    </source>
</evidence>
<keyword evidence="16" id="KW-0333">Golgi apparatus</keyword>
<feature type="domain" description="Gla" evidence="31">
    <location>
        <begin position="7"/>
        <end position="53"/>
    </location>
</feature>
<dbReference type="FunFam" id="2.10.25.10:FF:000173">
    <property type="entry name" value="Neurogenic locus notch protein 2"/>
    <property type="match status" value="1"/>
</dbReference>
<feature type="coiled-coil region" evidence="28">
    <location>
        <begin position="8"/>
        <end position="37"/>
    </location>
</feature>
<keyword evidence="19" id="KW-0325">Glycoprotein</keyword>
<evidence type="ECO:0000256" key="14">
    <source>
        <dbReference type="ARBA" id="ARBA00022825"/>
    </source>
</evidence>
<reference evidence="32 33" key="1">
    <citation type="journal article" date="2019" name="Genome Biol. Evol.">
        <title>Whole-Genome Sequencing of the Giant Devil Catfish, Bagarius yarrelli.</title>
        <authorList>
            <person name="Jiang W."/>
            <person name="Lv Y."/>
            <person name="Cheng L."/>
            <person name="Yang K."/>
            <person name="Chao B."/>
            <person name="Wang X."/>
            <person name="Li Y."/>
            <person name="Pan X."/>
            <person name="You X."/>
            <person name="Zhang Y."/>
            <person name="Yang J."/>
            <person name="Li J."/>
            <person name="Zhang X."/>
            <person name="Liu S."/>
            <person name="Sun C."/>
            <person name="Yang J."/>
            <person name="Shi Q."/>
        </authorList>
    </citation>
    <scope>NUCLEOTIDE SEQUENCE [LARGE SCALE GENOMIC DNA]</scope>
    <source>
        <strain evidence="32">JWS20170419001</strain>
        <tissue evidence="32">Muscle</tissue>
    </source>
</reference>
<keyword evidence="8" id="KW-0165">Cleavage on pair of basic residues</keyword>
<keyword evidence="15" id="KW-0106">Calcium</keyword>
<evidence type="ECO:0000259" key="30">
    <source>
        <dbReference type="PROSITE" id="PS50240"/>
    </source>
</evidence>
<evidence type="ECO:0000256" key="15">
    <source>
        <dbReference type="ARBA" id="ARBA00022837"/>
    </source>
</evidence>
<dbReference type="PROSITE" id="PS00010">
    <property type="entry name" value="ASX_HYDROXYL"/>
    <property type="match status" value="1"/>
</dbReference>
<proteinExistence type="predicted"/>
<feature type="disulfide bond" evidence="27">
    <location>
        <begin position="57"/>
        <end position="67"/>
    </location>
</feature>
<comment type="function">
    <text evidence="21">Protein C is a vitamin K-dependent serine protease that regulates blood coagulation by inactivating factors Va and VIIIa in the presence of calcium ions and phospholipids. Exerts a protective effect on the endothelial cell barrier function.</text>
</comment>
<keyword evidence="11" id="KW-0677">Repeat</keyword>
<evidence type="ECO:0000256" key="7">
    <source>
        <dbReference type="ARBA" id="ARBA00022670"/>
    </source>
</evidence>
<dbReference type="EC" id="3.4.21.69" evidence="22"/>
<comment type="caution">
    <text evidence="32">The sequence shown here is derived from an EMBL/GenBank/DDBJ whole genome shotgun (WGS) entry which is preliminary data.</text>
</comment>
<evidence type="ECO:0000256" key="20">
    <source>
        <dbReference type="ARBA" id="ARBA00036045"/>
    </source>
</evidence>
<dbReference type="SMART" id="SM00069">
    <property type="entry name" value="GLA"/>
    <property type="match status" value="1"/>
</dbReference>
<evidence type="ECO:0000313" key="33">
    <source>
        <dbReference type="Proteomes" id="UP000319801"/>
    </source>
</evidence>
<dbReference type="PROSITE" id="PS01187">
    <property type="entry name" value="EGF_CA"/>
    <property type="match status" value="1"/>
</dbReference>
<keyword evidence="7" id="KW-0645">Protease</keyword>